<evidence type="ECO:0000313" key="1">
    <source>
        <dbReference type="EMBL" id="RSN67984.1"/>
    </source>
</evidence>
<sequence length="198" mass="22138">MKLVESSRTRVQGYVIFGNGRGDERIFGAISSKFNDKITISNPLLSHETGLSAAFKSIAKIAELVSSPSRYIIVIDREHVDENNLRGFAGEYGFELQSLGKLNEFAYLLEVKRSGRVADIYIAVSGFEKSIEENISKLIEERYGEKVEPSKGAIKSWLKGKNLRDKDLIEGASKEALERSFPGIVAVIRRFIEMTESD</sequence>
<dbReference type="RefSeq" id="WP_125742196.1">
    <property type="nucleotide sequence ID" value="NZ_RCOR01000037.1"/>
</dbReference>
<organism evidence="1 2">
    <name type="scientific">Candidatus Korarchaeum cryptofilum</name>
    <dbReference type="NCBI Taxonomy" id="498846"/>
    <lineage>
        <taxon>Archaea</taxon>
        <taxon>Thermoproteota</taxon>
        <taxon>Candidatus Korarchaeia</taxon>
        <taxon>Candidatus Korarchaeales</taxon>
        <taxon>Candidatus Korarchaeaceae</taxon>
        <taxon>Candidatus Korarchaeum</taxon>
    </lineage>
</organism>
<gene>
    <name evidence="1" type="ORF">D9Q81_06775</name>
</gene>
<dbReference type="Proteomes" id="UP000278149">
    <property type="component" value="Unassembled WGS sequence"/>
</dbReference>
<dbReference type="EMBL" id="RCOR01000037">
    <property type="protein sequence ID" value="RSN67984.1"/>
    <property type="molecule type" value="Genomic_DNA"/>
</dbReference>
<dbReference type="AlphaFoldDB" id="A0A3R9Q8F9"/>
<reference evidence="1 2" key="1">
    <citation type="submission" date="2018-10" db="EMBL/GenBank/DDBJ databases">
        <title>Co-occurring genomic capacity for anaerobic methane metabolism and dissimilatory sulfite reduction discovered in the Korarchaeota.</title>
        <authorList>
            <person name="Mckay L.J."/>
            <person name="Dlakic M."/>
            <person name="Fields M.W."/>
            <person name="Delmont T.O."/>
            <person name="Eren A.M."/>
            <person name="Jay Z.J."/>
            <person name="Klingelsmith K.B."/>
            <person name="Rusch D.B."/>
            <person name="Inskeep W.P."/>
        </authorList>
    </citation>
    <scope>NUCLEOTIDE SEQUENCE [LARGE SCALE GENOMIC DNA]</scope>
    <source>
        <strain evidence="1 2">WS</strain>
    </source>
</reference>
<evidence type="ECO:0000313" key="2">
    <source>
        <dbReference type="Proteomes" id="UP000278149"/>
    </source>
</evidence>
<comment type="caution">
    <text evidence="1">The sequence shown here is derived from an EMBL/GenBank/DDBJ whole genome shotgun (WGS) entry which is preliminary data.</text>
</comment>
<protein>
    <submittedName>
        <fullName evidence="1">Uncharacterized protein</fullName>
    </submittedName>
</protein>
<proteinExistence type="predicted"/>
<accession>A0A3R9Q8F9</accession>
<name>A0A3R9Q8F9_9CREN</name>